<evidence type="ECO:0000313" key="3">
    <source>
        <dbReference type="EMBL" id="RDD63618.1"/>
    </source>
</evidence>
<protein>
    <recommendedName>
        <fullName evidence="2">Solute-binding protein family 3/N-terminal domain-containing protein</fullName>
    </recommendedName>
</protein>
<evidence type="ECO:0000313" key="4">
    <source>
        <dbReference type="Proteomes" id="UP000253941"/>
    </source>
</evidence>
<dbReference type="Gene3D" id="3.40.190.10">
    <property type="entry name" value="Periplasmic binding protein-like II"/>
    <property type="match status" value="2"/>
</dbReference>
<gene>
    <name evidence="3" type="ORF">DRB17_00070</name>
</gene>
<dbReference type="SMART" id="SM00062">
    <property type="entry name" value="PBPb"/>
    <property type="match status" value="1"/>
</dbReference>
<dbReference type="Proteomes" id="UP000253941">
    <property type="component" value="Unassembled WGS sequence"/>
</dbReference>
<proteinExistence type="predicted"/>
<dbReference type="EMBL" id="QPMH01000001">
    <property type="protein sequence ID" value="RDD63618.1"/>
    <property type="molecule type" value="Genomic_DNA"/>
</dbReference>
<accession>A0A369TEC2</accession>
<sequence>MAAYPKFRVSYAAESVPHKDARNSYDAQLDCTKGRDFKVLRKTFGIAAGLTAILGLATQASADEITITADQWCPYNCEPGSDAPGYVVELAKRIYESEGHTIKYVNNPWQRALKMGARGKVNGVIAVSFQPETEQMVLPEEPLTSYEIKAVTDADDGWSYDGIESIGERTVAVVAGYNYGDRFMEWQRSNEGQQVVNQGDGALQRNLKMVASGRADFAIDGANVLGYNIDQMGMKESFRFAGTIGEAVPLYLGFSMKAGNAEEYARLWTEGVRRMRESGELQEVLDKYGVSDWAE</sequence>
<comment type="caution">
    <text evidence="3">The sequence shown here is derived from an EMBL/GenBank/DDBJ whole genome shotgun (WGS) entry which is preliminary data.</text>
</comment>
<dbReference type="PANTHER" id="PTHR35936">
    <property type="entry name" value="MEMBRANE-BOUND LYTIC MUREIN TRANSGLYCOSYLASE F"/>
    <property type="match status" value="1"/>
</dbReference>
<evidence type="ECO:0000259" key="2">
    <source>
        <dbReference type="SMART" id="SM00062"/>
    </source>
</evidence>
<keyword evidence="1" id="KW-0732">Signal</keyword>
<dbReference type="InterPro" id="IPR001638">
    <property type="entry name" value="Solute-binding_3/MltF_N"/>
</dbReference>
<feature type="domain" description="Solute-binding protein family 3/N-terminal" evidence="2">
    <location>
        <begin position="64"/>
        <end position="292"/>
    </location>
</feature>
<reference evidence="3 4" key="1">
    <citation type="submission" date="2018-07" db="EMBL/GenBank/DDBJ databases">
        <title>Venubactetium sediminum gen. nov., sp. nov., isolated from a marine solar saltern.</title>
        <authorList>
            <person name="Wang S."/>
        </authorList>
    </citation>
    <scope>NUCLEOTIDE SEQUENCE [LARGE SCALE GENOMIC DNA]</scope>
    <source>
        <strain evidence="3 4">WD2A32</strain>
    </source>
</reference>
<keyword evidence="4" id="KW-1185">Reference proteome</keyword>
<dbReference type="SUPFAM" id="SSF53850">
    <property type="entry name" value="Periplasmic binding protein-like II"/>
    <property type="match status" value="1"/>
</dbReference>
<organism evidence="3 4">
    <name type="scientific">Ferruginivarius sediminum</name>
    <dbReference type="NCBI Taxonomy" id="2661937"/>
    <lineage>
        <taxon>Bacteria</taxon>
        <taxon>Pseudomonadati</taxon>
        <taxon>Pseudomonadota</taxon>
        <taxon>Alphaproteobacteria</taxon>
        <taxon>Rhodospirillales</taxon>
        <taxon>Rhodospirillaceae</taxon>
        <taxon>Ferruginivarius</taxon>
    </lineage>
</organism>
<evidence type="ECO:0000256" key="1">
    <source>
        <dbReference type="ARBA" id="ARBA00022729"/>
    </source>
</evidence>
<dbReference type="Pfam" id="PF00497">
    <property type="entry name" value="SBP_bac_3"/>
    <property type="match status" value="1"/>
</dbReference>
<dbReference type="PANTHER" id="PTHR35936:SF25">
    <property type="entry name" value="ABC TRANSPORTER SUBSTRATE-BINDING PROTEIN"/>
    <property type="match status" value="1"/>
</dbReference>
<name>A0A369TEC2_9PROT</name>
<dbReference type="AlphaFoldDB" id="A0A369TEC2"/>